<feature type="region of interest" description="Disordered" evidence="7">
    <location>
        <begin position="172"/>
        <end position="222"/>
    </location>
</feature>
<evidence type="ECO:0000313" key="9">
    <source>
        <dbReference type="EMBL" id="RKP22311.1"/>
    </source>
</evidence>
<accession>A0A4P9YT53</accession>
<dbReference type="GO" id="GO:0004674">
    <property type="term" value="F:protein serine/threonine kinase activity"/>
    <property type="evidence" value="ECO:0007669"/>
    <property type="project" value="UniProtKB-KW"/>
</dbReference>
<dbReference type="PANTHER" id="PTHR45637">
    <property type="entry name" value="FLIPPASE KINASE 1-RELATED"/>
    <property type="match status" value="1"/>
</dbReference>
<dbReference type="AlphaFoldDB" id="A0A4P9YT53"/>
<dbReference type="InterPro" id="IPR011009">
    <property type="entry name" value="Kinase-like_dom_sf"/>
</dbReference>
<dbReference type="SUPFAM" id="SSF56112">
    <property type="entry name" value="Protein kinase-like (PK-like)"/>
    <property type="match status" value="1"/>
</dbReference>
<organism evidence="9 10">
    <name type="scientific">Syncephalis pseudoplumigaleata</name>
    <dbReference type="NCBI Taxonomy" id="1712513"/>
    <lineage>
        <taxon>Eukaryota</taxon>
        <taxon>Fungi</taxon>
        <taxon>Fungi incertae sedis</taxon>
        <taxon>Zoopagomycota</taxon>
        <taxon>Zoopagomycotina</taxon>
        <taxon>Zoopagomycetes</taxon>
        <taxon>Zoopagales</taxon>
        <taxon>Piptocephalidaceae</taxon>
        <taxon>Syncephalis</taxon>
    </lineage>
</organism>
<proteinExistence type="predicted"/>
<evidence type="ECO:0000256" key="2">
    <source>
        <dbReference type="ARBA" id="ARBA00022527"/>
    </source>
</evidence>
<dbReference type="Proteomes" id="UP000278143">
    <property type="component" value="Unassembled WGS sequence"/>
</dbReference>
<dbReference type="EMBL" id="KZ992271">
    <property type="protein sequence ID" value="RKP22311.1"/>
    <property type="molecule type" value="Genomic_DNA"/>
</dbReference>
<keyword evidence="2" id="KW-0723">Serine/threonine-protein kinase</keyword>
<keyword evidence="4" id="KW-0547">Nucleotide-binding</keyword>
<feature type="domain" description="Protein kinase" evidence="8">
    <location>
        <begin position="1"/>
        <end position="97"/>
    </location>
</feature>
<evidence type="ECO:0000256" key="1">
    <source>
        <dbReference type="ARBA" id="ARBA00012513"/>
    </source>
</evidence>
<evidence type="ECO:0000256" key="6">
    <source>
        <dbReference type="ARBA" id="ARBA00022840"/>
    </source>
</evidence>
<dbReference type="Pfam" id="PF00069">
    <property type="entry name" value="Pkinase"/>
    <property type="match status" value="1"/>
</dbReference>
<keyword evidence="3" id="KW-0808">Transferase</keyword>
<keyword evidence="6" id="KW-0067">ATP-binding</keyword>
<reference evidence="10" key="1">
    <citation type="journal article" date="2018" name="Nat. Microbiol.">
        <title>Leveraging single-cell genomics to expand the fungal tree of life.</title>
        <authorList>
            <person name="Ahrendt S.R."/>
            <person name="Quandt C.A."/>
            <person name="Ciobanu D."/>
            <person name="Clum A."/>
            <person name="Salamov A."/>
            <person name="Andreopoulos B."/>
            <person name="Cheng J.F."/>
            <person name="Woyke T."/>
            <person name="Pelin A."/>
            <person name="Henrissat B."/>
            <person name="Reynolds N.K."/>
            <person name="Benny G.L."/>
            <person name="Smith M.E."/>
            <person name="James T.Y."/>
            <person name="Grigoriev I.V."/>
        </authorList>
    </citation>
    <scope>NUCLEOTIDE SEQUENCE [LARGE SCALE GENOMIC DNA]</scope>
    <source>
        <strain evidence="10">Benny S71-1</strain>
    </source>
</reference>
<evidence type="ECO:0000313" key="10">
    <source>
        <dbReference type="Proteomes" id="UP000278143"/>
    </source>
</evidence>
<feature type="region of interest" description="Disordered" evidence="7">
    <location>
        <begin position="133"/>
        <end position="153"/>
    </location>
</feature>
<evidence type="ECO:0000256" key="4">
    <source>
        <dbReference type="ARBA" id="ARBA00022741"/>
    </source>
</evidence>
<sequence length="222" mass="24439">MAHVVIKGCGHTSTVDWWTLGILIYEMMFGTTPFKGPNRNATFSNILKNDVQYPSHPNTQQIHSNTKNLIKKLLHKDEHKRLGANSGASDVKAHVAFKKINWALLRNMEPPIIPPPINPIDPNVMHHSISESMSLDLDQEDKKKRVRNGRNPFENFSSVTLLHVGDEGDEAEEALMRMAQDGRSSTSPSPPAYNELNGHGHGHGGGSSSPKADSDVSTGHDI</sequence>
<dbReference type="Gene3D" id="1.10.510.10">
    <property type="entry name" value="Transferase(Phosphotransferase) domain 1"/>
    <property type="match status" value="1"/>
</dbReference>
<evidence type="ECO:0000256" key="7">
    <source>
        <dbReference type="SAM" id="MobiDB-lite"/>
    </source>
</evidence>
<feature type="compositionally biased region" description="Basic and acidic residues" evidence="7">
    <location>
        <begin position="212"/>
        <end position="222"/>
    </location>
</feature>
<keyword evidence="10" id="KW-1185">Reference proteome</keyword>
<dbReference type="InterPro" id="IPR000719">
    <property type="entry name" value="Prot_kinase_dom"/>
</dbReference>
<evidence type="ECO:0000256" key="5">
    <source>
        <dbReference type="ARBA" id="ARBA00022777"/>
    </source>
</evidence>
<dbReference type="EC" id="2.7.11.1" evidence="1"/>
<name>A0A4P9YT53_9FUNG</name>
<dbReference type="PROSITE" id="PS50011">
    <property type="entry name" value="PROTEIN_KINASE_DOM"/>
    <property type="match status" value="1"/>
</dbReference>
<dbReference type="GO" id="GO:0005524">
    <property type="term" value="F:ATP binding"/>
    <property type="evidence" value="ECO:0007669"/>
    <property type="project" value="UniProtKB-KW"/>
</dbReference>
<protein>
    <recommendedName>
        <fullName evidence="1">non-specific serine/threonine protein kinase</fullName>
        <ecNumber evidence="1">2.7.11.1</ecNumber>
    </recommendedName>
</protein>
<gene>
    <name evidence="9" type="ORF">SYNPS1DRAFT_25997</name>
</gene>
<evidence type="ECO:0000256" key="3">
    <source>
        <dbReference type="ARBA" id="ARBA00022679"/>
    </source>
</evidence>
<evidence type="ECO:0000259" key="8">
    <source>
        <dbReference type="PROSITE" id="PS50011"/>
    </source>
</evidence>
<keyword evidence="5 9" id="KW-0418">Kinase</keyword>
<dbReference type="OrthoDB" id="432483at2759"/>